<dbReference type="KEGG" id="vbh:CMV30_03870"/>
<evidence type="ECO:0000256" key="2">
    <source>
        <dbReference type="ARBA" id="ARBA00022692"/>
    </source>
</evidence>
<dbReference type="Proteomes" id="UP000217265">
    <property type="component" value="Chromosome"/>
</dbReference>
<dbReference type="InterPro" id="IPR007016">
    <property type="entry name" value="O-antigen_ligase-rel_domated"/>
</dbReference>
<sequence>MRFSMHSTLFDPDALPFRRALIAGIACVAAVVAGAMLADQPYLIFAGLAGLVYVGTLTVNCRALAWLVIALQPAALIVPFFPGRPFWWELCALLAWPSLLAYGLVNRRKIEVVAFDRAERWALAALGGYVAVILGTMAYRGVGLRIFGGEQMGGRVYVQQLVLSILPVLMLLAGFSQKQLRMAMITGWLLSLTYIVSELTFARSQDMAPLLYFFELPVDGLNFSTGYDASGVRRFGSLAAVAGAGLSLLWVAAPLRELLGRWLLVTGPLMVALVGLGLGSGYRNVFASAICTLFFLAWVQRFWNPSRVISMVLVGAVMVGGLYFFAKELPLSVQRSVSFFPGIAISPIAKADAATTNSDRVEVLKLAIADSPKYWLFGRGFGMDRFDRLPVDDPNDSVSMLYSQGMFYNGFLGTLLKLGVFGLLCSLLFVWHVSKIALQLGLLVRRRTPSEWSFFDRVCLLLCAQWFAAVLLFYLTNGDVTWWMQSFGLLAGLLMACRRLKQDEGFVVDSDGVPKASVTA</sequence>
<organism evidence="7 8">
    <name type="scientific">Nibricoccus aquaticus</name>
    <dbReference type="NCBI Taxonomy" id="2576891"/>
    <lineage>
        <taxon>Bacteria</taxon>
        <taxon>Pseudomonadati</taxon>
        <taxon>Verrucomicrobiota</taxon>
        <taxon>Opitutia</taxon>
        <taxon>Opitutales</taxon>
        <taxon>Opitutaceae</taxon>
        <taxon>Nibricoccus</taxon>
    </lineage>
</organism>
<feature type="transmembrane region" description="Helical" evidence="5">
    <location>
        <begin position="121"/>
        <end position="142"/>
    </location>
</feature>
<evidence type="ECO:0000313" key="8">
    <source>
        <dbReference type="Proteomes" id="UP000217265"/>
    </source>
</evidence>
<keyword evidence="2 5" id="KW-0812">Transmembrane</keyword>
<comment type="subcellular location">
    <subcellularLocation>
        <location evidence="1">Membrane</location>
        <topology evidence="1">Multi-pass membrane protein</topology>
    </subcellularLocation>
</comment>
<feature type="transmembrane region" description="Helical" evidence="5">
    <location>
        <begin position="285"/>
        <end position="303"/>
    </location>
</feature>
<accession>A0A290Q3S9</accession>
<evidence type="ECO:0000313" key="7">
    <source>
        <dbReference type="EMBL" id="ATC63164.1"/>
    </source>
</evidence>
<keyword evidence="4 5" id="KW-0472">Membrane</keyword>
<protein>
    <recommendedName>
        <fullName evidence="6">O-antigen ligase-related domain-containing protein</fullName>
    </recommendedName>
</protein>
<feature type="transmembrane region" description="Helical" evidence="5">
    <location>
        <begin position="42"/>
        <end position="59"/>
    </location>
</feature>
<feature type="transmembrane region" description="Helical" evidence="5">
    <location>
        <begin position="157"/>
        <end position="175"/>
    </location>
</feature>
<feature type="transmembrane region" description="Helical" evidence="5">
    <location>
        <begin position="406"/>
        <end position="433"/>
    </location>
</feature>
<evidence type="ECO:0000256" key="5">
    <source>
        <dbReference type="SAM" id="Phobius"/>
    </source>
</evidence>
<feature type="transmembrane region" description="Helical" evidence="5">
    <location>
        <begin position="87"/>
        <end position="105"/>
    </location>
</feature>
<feature type="transmembrane region" description="Helical" evidence="5">
    <location>
        <begin position="20"/>
        <end position="36"/>
    </location>
</feature>
<evidence type="ECO:0000256" key="1">
    <source>
        <dbReference type="ARBA" id="ARBA00004141"/>
    </source>
</evidence>
<feature type="transmembrane region" description="Helical" evidence="5">
    <location>
        <begin position="308"/>
        <end position="326"/>
    </location>
</feature>
<keyword evidence="8" id="KW-1185">Reference proteome</keyword>
<dbReference type="Pfam" id="PF04932">
    <property type="entry name" value="Wzy_C"/>
    <property type="match status" value="1"/>
</dbReference>
<feature type="transmembrane region" description="Helical" evidence="5">
    <location>
        <begin position="454"/>
        <end position="474"/>
    </location>
</feature>
<evidence type="ECO:0000259" key="6">
    <source>
        <dbReference type="Pfam" id="PF04932"/>
    </source>
</evidence>
<feature type="transmembrane region" description="Helical" evidence="5">
    <location>
        <begin position="235"/>
        <end position="255"/>
    </location>
</feature>
<dbReference type="EMBL" id="CP023344">
    <property type="protein sequence ID" value="ATC63164.1"/>
    <property type="molecule type" value="Genomic_DNA"/>
</dbReference>
<feature type="transmembrane region" description="Helical" evidence="5">
    <location>
        <begin position="262"/>
        <end position="279"/>
    </location>
</feature>
<feature type="domain" description="O-antigen ligase-related" evidence="6">
    <location>
        <begin position="287"/>
        <end position="425"/>
    </location>
</feature>
<evidence type="ECO:0000256" key="3">
    <source>
        <dbReference type="ARBA" id="ARBA00022989"/>
    </source>
</evidence>
<keyword evidence="3 5" id="KW-1133">Transmembrane helix</keyword>
<gene>
    <name evidence="7" type="ORF">CMV30_03870</name>
</gene>
<reference evidence="7 8" key="1">
    <citation type="submission" date="2017-09" db="EMBL/GenBank/DDBJ databases">
        <title>Complete genome sequence of Verrucomicrobial strain HZ-65, isolated from freshwater.</title>
        <authorList>
            <person name="Choi A."/>
        </authorList>
    </citation>
    <scope>NUCLEOTIDE SEQUENCE [LARGE SCALE GENOMIC DNA]</scope>
    <source>
        <strain evidence="7 8">HZ-65</strain>
    </source>
</reference>
<name>A0A290Q3S9_9BACT</name>
<evidence type="ECO:0000256" key="4">
    <source>
        <dbReference type="ARBA" id="ARBA00023136"/>
    </source>
</evidence>
<proteinExistence type="predicted"/>
<dbReference type="AlphaFoldDB" id="A0A290Q3S9"/>
<dbReference type="GO" id="GO:0016020">
    <property type="term" value="C:membrane"/>
    <property type="evidence" value="ECO:0007669"/>
    <property type="project" value="UniProtKB-SubCell"/>
</dbReference>